<gene>
    <name evidence="1" type="ORF">DNTS_006452</name>
</gene>
<protein>
    <submittedName>
        <fullName evidence="1">Uncharacterized protein</fullName>
    </submittedName>
</protein>
<evidence type="ECO:0000313" key="2">
    <source>
        <dbReference type="Proteomes" id="UP000316079"/>
    </source>
</evidence>
<dbReference type="AlphaFoldDB" id="A0A553N3Y3"/>
<evidence type="ECO:0000313" key="1">
    <source>
        <dbReference type="EMBL" id="TRY60146.1"/>
    </source>
</evidence>
<dbReference type="Proteomes" id="UP000316079">
    <property type="component" value="Unassembled WGS sequence"/>
</dbReference>
<comment type="caution">
    <text evidence="1">The sequence shown here is derived from an EMBL/GenBank/DDBJ whole genome shotgun (WGS) entry which is preliminary data.</text>
</comment>
<keyword evidence="2" id="KW-1185">Reference proteome</keyword>
<accession>A0A553N3Y3</accession>
<reference evidence="1 2" key="1">
    <citation type="journal article" date="2019" name="Sci. Data">
        <title>Hybrid genome assembly and annotation of Danionella translucida.</title>
        <authorList>
            <person name="Kadobianskyi M."/>
            <person name="Schulze L."/>
            <person name="Schuelke M."/>
            <person name="Judkewitz B."/>
        </authorList>
    </citation>
    <scope>NUCLEOTIDE SEQUENCE [LARGE SCALE GENOMIC DNA]</scope>
    <source>
        <strain evidence="1 2">Bolton</strain>
    </source>
</reference>
<organism evidence="1 2">
    <name type="scientific">Danionella cerebrum</name>
    <dbReference type="NCBI Taxonomy" id="2873325"/>
    <lineage>
        <taxon>Eukaryota</taxon>
        <taxon>Metazoa</taxon>
        <taxon>Chordata</taxon>
        <taxon>Craniata</taxon>
        <taxon>Vertebrata</taxon>
        <taxon>Euteleostomi</taxon>
        <taxon>Actinopterygii</taxon>
        <taxon>Neopterygii</taxon>
        <taxon>Teleostei</taxon>
        <taxon>Ostariophysi</taxon>
        <taxon>Cypriniformes</taxon>
        <taxon>Danionidae</taxon>
        <taxon>Danioninae</taxon>
        <taxon>Danionella</taxon>
    </lineage>
</organism>
<name>A0A553N3Y3_9TELE</name>
<dbReference type="OrthoDB" id="10542643at2759"/>
<dbReference type="EMBL" id="SRMA01027077">
    <property type="protein sequence ID" value="TRY60146.1"/>
    <property type="molecule type" value="Genomic_DNA"/>
</dbReference>
<proteinExistence type="predicted"/>
<sequence length="251" mass="26810">MAGLLRSLPCRSQHLHRESTGHRPDQRLLAVPATKVTVAVPTTVASHLITVAPSISSCVASTPIATAVTAVSTSIASAIATSIASSAATEAILVTAHASSSASSPASPRATARLNLLFREGFLHLHFVSVYHVEFEDHGFIGGVVVFEMNKAEAALLAGVFVRDDFRLLDHAKLGEKLGETADEYLLDLCKSFRSSGVFPSDCSLHLHVFPVEHVRPSRHCCVSLLRGGVRYKAETTGPLKVVVLNYHAVR</sequence>